<accession>A0AAU2HCY1</accession>
<sequence length="114" mass="12995">MDLSDDGPALDDRWAQSDNNLCGLLPDSRNASHIAERFVRAGWRSRSSSWEGYEIETSWCRIEADPTDNSATLLNGVIDPDRLDDLAALLTRFGLRFHLELYDDERDLIREIKG</sequence>
<reference evidence="1" key="1">
    <citation type="submission" date="2022-10" db="EMBL/GenBank/DDBJ databases">
        <title>The complete genomes of actinobacterial strains from the NBC collection.</title>
        <authorList>
            <person name="Joergensen T.S."/>
            <person name="Alvarez Arevalo M."/>
            <person name="Sterndorff E.B."/>
            <person name="Faurdal D."/>
            <person name="Vuksanovic O."/>
            <person name="Mourched A.-S."/>
            <person name="Charusanti P."/>
            <person name="Shaw S."/>
            <person name="Blin K."/>
            <person name="Weber T."/>
        </authorList>
    </citation>
    <scope>NUCLEOTIDE SEQUENCE</scope>
    <source>
        <strain evidence="1">NBC_00060</strain>
    </source>
</reference>
<gene>
    <name evidence="1" type="ORF">OHV25_38740</name>
</gene>
<evidence type="ECO:0000313" key="1">
    <source>
        <dbReference type="EMBL" id="WTU45083.1"/>
    </source>
</evidence>
<dbReference type="EMBL" id="CP108253">
    <property type="protein sequence ID" value="WTU45083.1"/>
    <property type="molecule type" value="Genomic_DNA"/>
</dbReference>
<organism evidence="1">
    <name type="scientific">Streptomyces sp. NBC_00060</name>
    <dbReference type="NCBI Taxonomy" id="2975636"/>
    <lineage>
        <taxon>Bacteria</taxon>
        <taxon>Bacillati</taxon>
        <taxon>Actinomycetota</taxon>
        <taxon>Actinomycetes</taxon>
        <taxon>Kitasatosporales</taxon>
        <taxon>Streptomycetaceae</taxon>
        <taxon>Streptomyces</taxon>
    </lineage>
</organism>
<dbReference type="AlphaFoldDB" id="A0AAU2HCY1"/>
<name>A0AAU2HCY1_9ACTN</name>
<protein>
    <submittedName>
        <fullName evidence="1">Uncharacterized protein</fullName>
    </submittedName>
</protein>
<proteinExistence type="predicted"/>